<feature type="chain" id="PRO_5032944554" evidence="1">
    <location>
        <begin position="27"/>
        <end position="133"/>
    </location>
</feature>
<name>A0A831LV94_9BACT</name>
<keyword evidence="1" id="KW-0732">Signal</keyword>
<evidence type="ECO:0000256" key="1">
    <source>
        <dbReference type="SAM" id="SignalP"/>
    </source>
</evidence>
<dbReference type="Pfam" id="PF16022">
    <property type="entry name" value="DUF4783"/>
    <property type="match status" value="1"/>
</dbReference>
<comment type="caution">
    <text evidence="2">The sequence shown here is derived from an EMBL/GenBank/DDBJ whole genome shotgun (WGS) entry which is preliminary data.</text>
</comment>
<dbReference type="Gene3D" id="3.10.450.50">
    <property type="match status" value="1"/>
</dbReference>
<dbReference type="AlphaFoldDB" id="A0A831LV94"/>
<protein>
    <submittedName>
        <fullName evidence="2">DUF4783 domain-containing protein</fullName>
    </submittedName>
</protein>
<proteinExistence type="predicted"/>
<feature type="signal peptide" evidence="1">
    <location>
        <begin position="1"/>
        <end position="26"/>
    </location>
</feature>
<reference evidence="2" key="1">
    <citation type="journal article" date="2020" name="mSystems">
        <title>Genome- and Community-Level Interaction Insights into Carbon Utilization and Element Cycling Functions of Hydrothermarchaeota in Hydrothermal Sediment.</title>
        <authorList>
            <person name="Zhou Z."/>
            <person name="Liu Y."/>
            <person name="Xu W."/>
            <person name="Pan J."/>
            <person name="Luo Z.H."/>
            <person name="Li M."/>
        </authorList>
    </citation>
    <scope>NUCLEOTIDE SEQUENCE [LARGE SCALE GENOMIC DNA]</scope>
    <source>
        <strain evidence="2">SpSt-1217</strain>
    </source>
</reference>
<accession>A0A831LV94</accession>
<gene>
    <name evidence="2" type="ORF">ENN90_09820</name>
</gene>
<sequence length="133" mass="15131">MSSITKKLFMISLFSGFFLLSWQANGQIPEEIIQSLKAGNARVLSTYFNQNVELVVPDSDNVYSKAQAQLIVNEFFSNFPPQTFSVKHHGGKEGSQYVIGHLVTKNGAFRVYFLLKKDDGKDFIHQLRIEKQE</sequence>
<evidence type="ECO:0000313" key="2">
    <source>
        <dbReference type="EMBL" id="HDR51895.1"/>
    </source>
</evidence>
<dbReference type="InterPro" id="IPR031977">
    <property type="entry name" value="DUF4783"/>
</dbReference>
<organism evidence="2">
    <name type="scientific">Mariniphaga anaerophila</name>
    <dbReference type="NCBI Taxonomy" id="1484053"/>
    <lineage>
        <taxon>Bacteria</taxon>
        <taxon>Pseudomonadati</taxon>
        <taxon>Bacteroidota</taxon>
        <taxon>Bacteroidia</taxon>
        <taxon>Marinilabiliales</taxon>
        <taxon>Prolixibacteraceae</taxon>
        <taxon>Mariniphaga</taxon>
    </lineage>
</organism>
<dbReference type="Proteomes" id="UP000886047">
    <property type="component" value="Unassembled WGS sequence"/>
</dbReference>
<dbReference type="EMBL" id="DSDK01000526">
    <property type="protein sequence ID" value="HDR51895.1"/>
    <property type="molecule type" value="Genomic_DNA"/>
</dbReference>